<name>A0ACC6CFC3_9BURK</name>
<accession>A0ACC6CFC3</accession>
<evidence type="ECO:0000313" key="2">
    <source>
        <dbReference type="Proteomes" id="UP001076464"/>
    </source>
</evidence>
<sequence length="198" mass="21312">MTAALTPGGHSRRALCMAALAAWAPCSPAQAPAAPARRLREMQIFEVRELGLAVWVENQPPWEARLIQDRGRPLFVAESPNRHHPPMAMTFSSWPEQRVAPGEMLAVATSAIRRASENFGLAPGQARGIAARAASHGVLSGAEGRFAGRVDGVLMDVVVFVGQAPGRFPVALSLYTIAGKMPHASEVLRRSWGRLSYL</sequence>
<keyword evidence="2" id="KW-1185">Reference proteome</keyword>
<gene>
    <name evidence="1" type="ORF">NYO99_19185</name>
</gene>
<comment type="caution">
    <text evidence="1">The sequence shown here is derived from an EMBL/GenBank/DDBJ whole genome shotgun (WGS) entry which is preliminary data.</text>
</comment>
<evidence type="ECO:0000313" key="1">
    <source>
        <dbReference type="EMBL" id="MCY4747106.1"/>
    </source>
</evidence>
<proteinExistence type="predicted"/>
<protein>
    <submittedName>
        <fullName evidence="1">Uncharacterized protein</fullName>
    </submittedName>
</protein>
<dbReference type="Proteomes" id="UP001076464">
    <property type="component" value="Unassembled WGS sequence"/>
</dbReference>
<reference evidence="1" key="1">
    <citation type="submission" date="2022-08" db="EMBL/GenBank/DDBJ databases">
        <title>Genome sequencing of Pelomonas sp. UHG3.</title>
        <authorList>
            <person name="So Y."/>
        </authorList>
    </citation>
    <scope>NUCLEOTIDE SEQUENCE</scope>
    <source>
        <strain evidence="1">UHG3</strain>
    </source>
</reference>
<organism evidence="1 2">
    <name type="scientific">Roseateles hydrophilus</name>
    <dbReference type="NCBI Taxonomy" id="2975054"/>
    <lineage>
        <taxon>Bacteria</taxon>
        <taxon>Pseudomonadati</taxon>
        <taxon>Pseudomonadota</taxon>
        <taxon>Betaproteobacteria</taxon>
        <taxon>Burkholderiales</taxon>
        <taxon>Sphaerotilaceae</taxon>
        <taxon>Roseateles</taxon>
    </lineage>
</organism>
<dbReference type="EMBL" id="JAPPUY010000005">
    <property type="protein sequence ID" value="MCY4747106.1"/>
    <property type="molecule type" value="Genomic_DNA"/>
</dbReference>